<dbReference type="KEGG" id="mfeu:H1D33_18200"/>
<evidence type="ECO:0000313" key="2">
    <source>
        <dbReference type="Proteomes" id="UP000510844"/>
    </source>
</evidence>
<reference evidence="1 2" key="2">
    <citation type="journal article" date="2021" name="Mar. Drugs">
        <title>A New Micromonospora Strain with Antibiotic Activity Isolated from the Microbiome of a Mid-Atlantic Deep-Sea Sponge.</title>
        <authorList>
            <person name="Back C.R."/>
            <person name="Stennett H.L."/>
            <person name="Williams S.E."/>
            <person name="Wang L."/>
            <person name="Ojeda Gomez J."/>
            <person name="Abdulle O.M."/>
            <person name="Duffy T."/>
            <person name="Neal C."/>
            <person name="Mantell J."/>
            <person name="Jepson M.A."/>
            <person name="Hendry K.R."/>
            <person name="Powell D."/>
            <person name="Stach J.E.M."/>
            <person name="Essex-Lopresti A.E."/>
            <person name="Willis C.L."/>
            <person name="Curnow P."/>
            <person name="Race P.R."/>
        </authorList>
    </citation>
    <scope>NUCLEOTIDE SEQUENCE [LARGE SCALE GENOMIC DNA]</scope>
    <source>
        <strain evidence="1 2">28ISP2-46</strain>
    </source>
</reference>
<evidence type="ECO:0000313" key="1">
    <source>
        <dbReference type="EMBL" id="QLQ35326.1"/>
    </source>
</evidence>
<accession>A0A7L6B0D9</accession>
<dbReference type="Proteomes" id="UP000510844">
    <property type="component" value="Chromosome"/>
</dbReference>
<sequence>MSYEDDGCVAYVPVKVYDGGLAVPSGTKFYTDREQTQAYVACLNAKAKAEGDDASYRVGGLAPLRDVPIGRDYTGPFHSMTDDCSHGDQ</sequence>
<dbReference type="AlphaFoldDB" id="A0A7L6B0D9"/>
<dbReference type="RefSeq" id="WP_181567859.1">
    <property type="nucleotide sequence ID" value="NZ_CP059322.2"/>
</dbReference>
<proteinExistence type="predicted"/>
<organism evidence="1 2">
    <name type="scientific">Micromonospora robiginosa</name>
    <dbReference type="NCBI Taxonomy" id="2749844"/>
    <lineage>
        <taxon>Bacteria</taxon>
        <taxon>Bacillati</taxon>
        <taxon>Actinomycetota</taxon>
        <taxon>Actinomycetes</taxon>
        <taxon>Micromonosporales</taxon>
        <taxon>Micromonosporaceae</taxon>
        <taxon>Micromonospora</taxon>
    </lineage>
</organism>
<protein>
    <submittedName>
        <fullName evidence="1">Uncharacterized protein</fullName>
    </submittedName>
</protein>
<keyword evidence="2" id="KW-1185">Reference proteome</keyword>
<gene>
    <name evidence="1" type="ORF">H1D33_18200</name>
</gene>
<name>A0A7L6B0D9_9ACTN</name>
<dbReference type="EMBL" id="CP059322">
    <property type="protein sequence ID" value="QLQ35326.1"/>
    <property type="molecule type" value="Genomic_DNA"/>
</dbReference>
<reference evidence="2" key="1">
    <citation type="submission" date="2020-07" db="EMBL/GenBank/DDBJ databases">
        <title>A new Micromonospora strain with potent antibiotic activity isolated from the microbiome of a mid-Atlantic deep-sea sponge.</title>
        <authorList>
            <person name="Back C.R."/>
            <person name="Stennett H.L."/>
            <person name="Williams S.E."/>
            <person name="Wang L."/>
            <person name="Ojeda Gomez J."/>
            <person name="Abdulle O.M."/>
            <person name="Duffy T."/>
            <person name="Hendry K.R."/>
            <person name="Powell D."/>
            <person name="Stach J.E."/>
            <person name="Essex-Lopresti A.E."/>
            <person name="Willis C.L."/>
            <person name="Curnow P."/>
            <person name="Race P.R."/>
        </authorList>
    </citation>
    <scope>NUCLEOTIDE SEQUENCE [LARGE SCALE GENOMIC DNA]</scope>
    <source>
        <strain evidence="2">28ISP2-46</strain>
    </source>
</reference>